<sequence>MDEKDYDRIHDLMKASFQEEEIRTYESGLKQLEYTNYRILTVRNKDADIIGFIADWELESFIFLEHFAVDTKYRGAGIGSAMLATYLNQATNTVILEVEDYDTEIEKRRIGFYQRMGFHLSEFGYLQPILRGDTCKEIPLRIMSFSDKLTEQDFNTFKNEVFSKIYKVSN</sequence>
<dbReference type="EMBL" id="LGYO01000007">
    <property type="protein sequence ID" value="KNZ43201.1"/>
    <property type="molecule type" value="Genomic_DNA"/>
</dbReference>
<comment type="caution">
    <text evidence="2">The sequence shown here is derived from an EMBL/GenBank/DDBJ whole genome shotgun (WGS) entry which is preliminary data.</text>
</comment>
<dbReference type="CDD" id="cd04301">
    <property type="entry name" value="NAT_SF"/>
    <property type="match status" value="1"/>
</dbReference>
<protein>
    <recommendedName>
        <fullName evidence="1">N-acetyltransferase domain-containing protein</fullName>
    </recommendedName>
</protein>
<dbReference type="AlphaFoldDB" id="A0A0L6U3V9"/>
<proteinExistence type="predicted"/>
<name>A0A0L6U3V9_9FIRM</name>
<gene>
    <name evidence="2" type="ORF">AKG39_03175</name>
</gene>
<dbReference type="InterPro" id="IPR016181">
    <property type="entry name" value="Acyl_CoA_acyltransferase"/>
</dbReference>
<dbReference type="SUPFAM" id="SSF55729">
    <property type="entry name" value="Acyl-CoA N-acyltransferases (Nat)"/>
    <property type="match status" value="1"/>
</dbReference>
<reference evidence="3" key="1">
    <citation type="submission" date="2015-07" db="EMBL/GenBank/DDBJ databases">
        <title>Draft genome sequence of Acetobacterium bakii DSM 8293, a potential psychrophilic chemical producer through syngas fermentation.</title>
        <authorList>
            <person name="Song Y."/>
            <person name="Hwang S."/>
            <person name="Cho B.-K."/>
        </authorList>
    </citation>
    <scope>NUCLEOTIDE SEQUENCE [LARGE SCALE GENOMIC DNA]</scope>
    <source>
        <strain evidence="3">DSM 8239</strain>
    </source>
</reference>
<accession>A0A0L6U3V9</accession>
<dbReference type="GO" id="GO:0016747">
    <property type="term" value="F:acyltransferase activity, transferring groups other than amino-acyl groups"/>
    <property type="evidence" value="ECO:0007669"/>
    <property type="project" value="InterPro"/>
</dbReference>
<dbReference type="PROSITE" id="PS51186">
    <property type="entry name" value="GNAT"/>
    <property type="match status" value="1"/>
</dbReference>
<evidence type="ECO:0000259" key="1">
    <source>
        <dbReference type="PROSITE" id="PS51186"/>
    </source>
</evidence>
<dbReference type="InterPro" id="IPR000182">
    <property type="entry name" value="GNAT_dom"/>
</dbReference>
<organism evidence="2 3">
    <name type="scientific">Acetobacterium bakii</name>
    <dbReference type="NCBI Taxonomy" id="52689"/>
    <lineage>
        <taxon>Bacteria</taxon>
        <taxon>Bacillati</taxon>
        <taxon>Bacillota</taxon>
        <taxon>Clostridia</taxon>
        <taxon>Eubacteriales</taxon>
        <taxon>Eubacteriaceae</taxon>
        <taxon>Acetobacterium</taxon>
    </lineage>
</organism>
<dbReference type="Pfam" id="PF13508">
    <property type="entry name" value="Acetyltransf_7"/>
    <property type="match status" value="1"/>
</dbReference>
<evidence type="ECO:0000313" key="3">
    <source>
        <dbReference type="Proteomes" id="UP000036873"/>
    </source>
</evidence>
<dbReference type="Gene3D" id="3.40.630.30">
    <property type="match status" value="1"/>
</dbReference>
<dbReference type="STRING" id="52689.AKG39_03175"/>
<feature type="domain" description="N-acetyltransferase" evidence="1">
    <location>
        <begin position="1"/>
        <end position="141"/>
    </location>
</feature>
<keyword evidence="3" id="KW-1185">Reference proteome</keyword>
<evidence type="ECO:0000313" key="2">
    <source>
        <dbReference type="EMBL" id="KNZ43201.1"/>
    </source>
</evidence>
<dbReference type="Proteomes" id="UP000036873">
    <property type="component" value="Unassembled WGS sequence"/>
</dbReference>